<proteinExistence type="predicted"/>
<name>A0A4R6SAF8_LABRH</name>
<keyword evidence="3" id="KW-1185">Reference proteome</keyword>
<dbReference type="PANTHER" id="PTHR47691:SF3">
    <property type="entry name" value="HTH-TYPE TRANSCRIPTIONAL REGULATOR RV0890C-RELATED"/>
    <property type="match status" value="1"/>
</dbReference>
<dbReference type="OrthoDB" id="3427187at2"/>
<dbReference type="InterPro" id="IPR027417">
    <property type="entry name" value="P-loop_NTPase"/>
</dbReference>
<dbReference type="Proteomes" id="UP000295444">
    <property type="component" value="Unassembled WGS sequence"/>
</dbReference>
<gene>
    <name evidence="2" type="ORF">EV186_104481</name>
</gene>
<dbReference type="InterPro" id="IPR001387">
    <property type="entry name" value="Cro/C1-type_HTH"/>
</dbReference>
<dbReference type="Gene3D" id="1.10.260.40">
    <property type="entry name" value="lambda repressor-like DNA-binding domains"/>
    <property type="match status" value="1"/>
</dbReference>
<sequence>MDNGTHTQTSFAELLRTYRRRCGATQRQLADLSTLSVRAIRNLENGTASRPRKDTVRLIADGLGLSAGERAALEAAGGRAGTDVKLVYGDAATRPPAAVSSLIGRDAERAALCELLSAGSQRLVTISGIGGVGKTRVALAVADALHASRLPVLWRSADERWHRPGGTDRLSTLINTGLDELFAGRGVGALPVLLADRPTLLVLDGYEPDHTRIDDVLALLAQCRSLRVLITSTRPYEHRNERIFPLPPLAVPADGAHDVASIAEVASVRLLVELVRAVSPRFALTSANADDIAELCRLFDGVPAVLAGASSWLVIGDLPTLLDQVRADPYGFVAAELAGHGVSLPDLLSHLDEREAAVLAALAALDRPWSMSEVVGLTGSASLTAIRVMRKLLLLGLVRVVGTAGGPGRSLFRTLRFLRSFPRTATTGSSTN</sequence>
<reference evidence="2 3" key="1">
    <citation type="submission" date="2019-03" db="EMBL/GenBank/DDBJ databases">
        <title>Genomic Encyclopedia of Type Strains, Phase IV (KMG-IV): sequencing the most valuable type-strain genomes for metagenomic binning, comparative biology and taxonomic classification.</title>
        <authorList>
            <person name="Goeker M."/>
        </authorList>
    </citation>
    <scope>NUCLEOTIDE SEQUENCE [LARGE SCALE GENOMIC DNA]</scope>
    <source>
        <strain evidence="2 3">DSM 45361</strain>
    </source>
</reference>
<dbReference type="PROSITE" id="PS50943">
    <property type="entry name" value="HTH_CROC1"/>
    <property type="match status" value="1"/>
</dbReference>
<evidence type="ECO:0000259" key="1">
    <source>
        <dbReference type="PROSITE" id="PS50943"/>
    </source>
</evidence>
<dbReference type="SUPFAM" id="SSF52540">
    <property type="entry name" value="P-loop containing nucleoside triphosphate hydrolases"/>
    <property type="match status" value="1"/>
</dbReference>
<dbReference type="RefSeq" id="WP_133851837.1">
    <property type="nucleotide sequence ID" value="NZ_SNXZ01000004.1"/>
</dbReference>
<dbReference type="EMBL" id="SNXZ01000004">
    <property type="protein sequence ID" value="TDP96493.1"/>
    <property type="molecule type" value="Genomic_DNA"/>
</dbReference>
<feature type="domain" description="HTH cro/C1-type" evidence="1">
    <location>
        <begin position="15"/>
        <end position="70"/>
    </location>
</feature>
<dbReference type="Gene3D" id="3.40.50.300">
    <property type="entry name" value="P-loop containing nucleotide triphosphate hydrolases"/>
    <property type="match status" value="1"/>
</dbReference>
<dbReference type="GO" id="GO:0003677">
    <property type="term" value="F:DNA binding"/>
    <property type="evidence" value="ECO:0007669"/>
    <property type="project" value="InterPro"/>
</dbReference>
<dbReference type="SUPFAM" id="SSF47413">
    <property type="entry name" value="lambda repressor-like DNA-binding domains"/>
    <property type="match status" value="1"/>
</dbReference>
<dbReference type="Pfam" id="PF13560">
    <property type="entry name" value="HTH_31"/>
    <property type="match status" value="1"/>
</dbReference>
<evidence type="ECO:0000313" key="2">
    <source>
        <dbReference type="EMBL" id="TDP96493.1"/>
    </source>
</evidence>
<evidence type="ECO:0000313" key="3">
    <source>
        <dbReference type="Proteomes" id="UP000295444"/>
    </source>
</evidence>
<dbReference type="AlphaFoldDB" id="A0A4R6SAF8"/>
<dbReference type="SMART" id="SM00530">
    <property type="entry name" value="HTH_XRE"/>
    <property type="match status" value="1"/>
</dbReference>
<organism evidence="2 3">
    <name type="scientific">Labedaea rhizosphaerae</name>
    <dbReference type="NCBI Taxonomy" id="598644"/>
    <lineage>
        <taxon>Bacteria</taxon>
        <taxon>Bacillati</taxon>
        <taxon>Actinomycetota</taxon>
        <taxon>Actinomycetes</taxon>
        <taxon>Pseudonocardiales</taxon>
        <taxon>Pseudonocardiaceae</taxon>
        <taxon>Labedaea</taxon>
    </lineage>
</organism>
<comment type="caution">
    <text evidence="2">The sequence shown here is derived from an EMBL/GenBank/DDBJ whole genome shotgun (WGS) entry which is preliminary data.</text>
</comment>
<protein>
    <submittedName>
        <fullName evidence="2">Helix-turn-helix protein</fullName>
    </submittedName>
</protein>
<dbReference type="InterPro" id="IPR010982">
    <property type="entry name" value="Lambda_DNA-bd_dom_sf"/>
</dbReference>
<dbReference type="PANTHER" id="PTHR47691">
    <property type="entry name" value="REGULATOR-RELATED"/>
    <property type="match status" value="1"/>
</dbReference>
<dbReference type="CDD" id="cd00093">
    <property type="entry name" value="HTH_XRE"/>
    <property type="match status" value="1"/>
</dbReference>
<accession>A0A4R6SAF8</accession>